<feature type="signal peptide" evidence="1">
    <location>
        <begin position="1"/>
        <end position="21"/>
    </location>
</feature>
<evidence type="ECO:0000313" key="4">
    <source>
        <dbReference type="Proteomes" id="UP001448207"/>
    </source>
</evidence>
<gene>
    <name evidence="3" type="ORF">J3Q64DRAFT_1674704</name>
</gene>
<feature type="chain" id="PRO_5045634142" evidence="1">
    <location>
        <begin position="22"/>
        <end position="438"/>
    </location>
</feature>
<dbReference type="PANTHER" id="PTHR10587:SF98">
    <property type="entry name" value="CHITIN DEACETYLASE"/>
    <property type="match status" value="1"/>
</dbReference>
<keyword evidence="1" id="KW-0732">Signal</keyword>
<proteinExistence type="predicted"/>
<dbReference type="PANTHER" id="PTHR10587">
    <property type="entry name" value="GLYCOSYL TRANSFERASE-RELATED"/>
    <property type="match status" value="1"/>
</dbReference>
<accession>A0ABR3B4I3</accession>
<comment type="caution">
    <text evidence="3">The sequence shown here is derived from an EMBL/GenBank/DDBJ whole genome shotgun (WGS) entry which is preliminary data.</text>
</comment>
<dbReference type="Proteomes" id="UP001448207">
    <property type="component" value="Unassembled WGS sequence"/>
</dbReference>
<name>A0ABR3B4I3_PHYBL</name>
<dbReference type="InterPro" id="IPR011330">
    <property type="entry name" value="Glyco_hydro/deAcase_b/a-brl"/>
</dbReference>
<sequence>MQIKAIAVALAITQAATFTNAAASTVADTYWKSFKSPVDPNNVVLPSIPQTTLHDAVKECTYYETPASFNFDPAEWPTTWETATSNGMSKSKEFLDLYNSLDWKSMPDIPVRKLGSNGAPDMSSYDSANDPDCWWSATTCTKPKHENINADIYNCPEPQTWGLTYDDGPNCSHNAFYDFLQEKKLKASMFYSGSNVLNWPLGALRGIKDGHHIADHTWSHQLMTTLTNEEVLAELYFTQKAIKLTTGVTPRIWRPAFGDVDDRVRWIATQLGLTTALWDLDTDDWTADSPETQAVVEATYDKYIKMGTDGTYAKSGNIVLTHEIDGKTMELAMKYLPKIQTAYKHVVDIATCASITNPYFEDTVVFPTFASYVSAAASGTAAAASKAAASKAVTPAGSVSSAATVSSAAQSQSVDSGAFTVGPNVVGIAALAIFALVF</sequence>
<dbReference type="Gene3D" id="3.20.20.370">
    <property type="entry name" value="Glycoside hydrolase/deacetylase"/>
    <property type="match status" value="1"/>
</dbReference>
<evidence type="ECO:0000259" key="2">
    <source>
        <dbReference type="PROSITE" id="PS51677"/>
    </source>
</evidence>
<dbReference type="SUPFAM" id="SSF88713">
    <property type="entry name" value="Glycoside hydrolase/deacetylase"/>
    <property type="match status" value="1"/>
</dbReference>
<protein>
    <submittedName>
        <fullName evidence="3">Carbohydrate esterase family 4 protein</fullName>
    </submittedName>
</protein>
<dbReference type="Pfam" id="PF01522">
    <property type="entry name" value="Polysacc_deac_1"/>
    <property type="match status" value="1"/>
</dbReference>
<evidence type="ECO:0000256" key="1">
    <source>
        <dbReference type="SAM" id="SignalP"/>
    </source>
</evidence>
<evidence type="ECO:0000313" key="3">
    <source>
        <dbReference type="EMBL" id="KAL0090049.1"/>
    </source>
</evidence>
<reference evidence="3 4" key="1">
    <citation type="submission" date="2024-04" db="EMBL/GenBank/DDBJ databases">
        <title>Symmetric and asymmetric DNA N6-adenine methylation regulates different biological responses in Mucorales.</title>
        <authorList>
            <consortium name="Lawrence Berkeley National Laboratory"/>
            <person name="Lax C."/>
            <person name="Mondo S.J."/>
            <person name="Osorio-Concepcion M."/>
            <person name="Muszewska A."/>
            <person name="Corrochano-Luque M."/>
            <person name="Gutierrez G."/>
            <person name="Riley R."/>
            <person name="Lipzen A."/>
            <person name="Guo J."/>
            <person name="Hundley H."/>
            <person name="Amirebrahimi M."/>
            <person name="Ng V."/>
            <person name="Lorenzo-Gutierrez D."/>
            <person name="Binder U."/>
            <person name="Yang J."/>
            <person name="Song Y."/>
            <person name="Canovas D."/>
            <person name="Navarro E."/>
            <person name="Freitag M."/>
            <person name="Gabaldon T."/>
            <person name="Grigoriev I.V."/>
            <person name="Corrochano L.M."/>
            <person name="Nicolas F.E."/>
            <person name="Garre V."/>
        </authorList>
    </citation>
    <scope>NUCLEOTIDE SEQUENCE [LARGE SCALE GENOMIC DNA]</scope>
    <source>
        <strain evidence="3 4">L51</strain>
    </source>
</reference>
<dbReference type="InterPro" id="IPR002509">
    <property type="entry name" value="NODB_dom"/>
</dbReference>
<keyword evidence="4" id="KW-1185">Reference proteome</keyword>
<dbReference type="InterPro" id="IPR050248">
    <property type="entry name" value="Polysacc_deacetylase_ArnD"/>
</dbReference>
<feature type="domain" description="NodB homology" evidence="2">
    <location>
        <begin position="159"/>
        <end position="352"/>
    </location>
</feature>
<organism evidence="3 4">
    <name type="scientific">Phycomyces blakesleeanus</name>
    <dbReference type="NCBI Taxonomy" id="4837"/>
    <lineage>
        <taxon>Eukaryota</taxon>
        <taxon>Fungi</taxon>
        <taxon>Fungi incertae sedis</taxon>
        <taxon>Mucoromycota</taxon>
        <taxon>Mucoromycotina</taxon>
        <taxon>Mucoromycetes</taxon>
        <taxon>Mucorales</taxon>
        <taxon>Phycomycetaceae</taxon>
        <taxon>Phycomyces</taxon>
    </lineage>
</organism>
<dbReference type="EMBL" id="JBCLYO010000004">
    <property type="protein sequence ID" value="KAL0090049.1"/>
    <property type="molecule type" value="Genomic_DNA"/>
</dbReference>
<dbReference type="PROSITE" id="PS51677">
    <property type="entry name" value="NODB"/>
    <property type="match status" value="1"/>
</dbReference>